<dbReference type="Proteomes" id="UP000634136">
    <property type="component" value="Unassembled WGS sequence"/>
</dbReference>
<name>A0A834WDR2_9FABA</name>
<reference evidence="1" key="1">
    <citation type="submission" date="2020-09" db="EMBL/GenBank/DDBJ databases">
        <title>Genome-Enabled Discovery of Anthraquinone Biosynthesis in Senna tora.</title>
        <authorList>
            <person name="Kang S.-H."/>
            <person name="Pandey R.P."/>
            <person name="Lee C.-M."/>
            <person name="Sim J.-S."/>
            <person name="Jeong J.-T."/>
            <person name="Choi B.-S."/>
            <person name="Jung M."/>
            <person name="Ginzburg D."/>
            <person name="Zhao K."/>
            <person name="Won S.Y."/>
            <person name="Oh T.-J."/>
            <person name="Yu Y."/>
            <person name="Kim N.-H."/>
            <person name="Lee O.R."/>
            <person name="Lee T.-H."/>
            <person name="Bashyal P."/>
            <person name="Kim T.-S."/>
            <person name="Lee W.-H."/>
            <person name="Kawkins C."/>
            <person name="Kim C.-K."/>
            <person name="Kim J.S."/>
            <person name="Ahn B.O."/>
            <person name="Rhee S.Y."/>
            <person name="Sohng J.K."/>
        </authorList>
    </citation>
    <scope>NUCLEOTIDE SEQUENCE</scope>
    <source>
        <tissue evidence="1">Leaf</tissue>
    </source>
</reference>
<sequence length="74" mass="8633">MELKLGFERIGGYVDRTAIDFYSHDNWIQSCNGCFSFISSVSLEKDMEVKAAATYKEFFLAPLSWFEWRYSTVV</sequence>
<keyword evidence="2" id="KW-1185">Reference proteome</keyword>
<dbReference type="AlphaFoldDB" id="A0A834WDR2"/>
<comment type="caution">
    <text evidence="1">The sequence shown here is derived from an EMBL/GenBank/DDBJ whole genome shotgun (WGS) entry which is preliminary data.</text>
</comment>
<accession>A0A834WDR2</accession>
<dbReference type="EMBL" id="JAAIUW010000010">
    <property type="protein sequence ID" value="KAF7813454.1"/>
    <property type="molecule type" value="Genomic_DNA"/>
</dbReference>
<evidence type="ECO:0000313" key="1">
    <source>
        <dbReference type="EMBL" id="KAF7813454.1"/>
    </source>
</evidence>
<gene>
    <name evidence="1" type="ORF">G2W53_034430</name>
</gene>
<proteinExistence type="predicted"/>
<evidence type="ECO:0000313" key="2">
    <source>
        <dbReference type="Proteomes" id="UP000634136"/>
    </source>
</evidence>
<protein>
    <submittedName>
        <fullName evidence="1">Uncharacterized protein</fullName>
    </submittedName>
</protein>
<organism evidence="1 2">
    <name type="scientific">Senna tora</name>
    <dbReference type="NCBI Taxonomy" id="362788"/>
    <lineage>
        <taxon>Eukaryota</taxon>
        <taxon>Viridiplantae</taxon>
        <taxon>Streptophyta</taxon>
        <taxon>Embryophyta</taxon>
        <taxon>Tracheophyta</taxon>
        <taxon>Spermatophyta</taxon>
        <taxon>Magnoliopsida</taxon>
        <taxon>eudicotyledons</taxon>
        <taxon>Gunneridae</taxon>
        <taxon>Pentapetalae</taxon>
        <taxon>rosids</taxon>
        <taxon>fabids</taxon>
        <taxon>Fabales</taxon>
        <taxon>Fabaceae</taxon>
        <taxon>Caesalpinioideae</taxon>
        <taxon>Cassia clade</taxon>
        <taxon>Senna</taxon>
    </lineage>
</organism>